<comment type="caution">
    <text evidence="7">The sequence shown here is derived from an EMBL/GenBank/DDBJ whole genome shotgun (WGS) entry which is preliminary data.</text>
</comment>
<name>A0AAW1H2F6_SAPOF</name>
<feature type="compositionally biased region" description="Basic and acidic residues" evidence="6">
    <location>
        <begin position="418"/>
        <end position="430"/>
    </location>
</feature>
<dbReference type="InterPro" id="IPR012474">
    <property type="entry name" value="Frigida"/>
</dbReference>
<evidence type="ECO:0000256" key="6">
    <source>
        <dbReference type="SAM" id="MobiDB-lite"/>
    </source>
</evidence>
<dbReference type="PANTHER" id="PTHR31791:SF41">
    <property type="entry name" value="FRIGIDA-LIKE PROTEIN"/>
    <property type="match status" value="1"/>
</dbReference>
<evidence type="ECO:0000256" key="3">
    <source>
        <dbReference type="ARBA" id="ARBA00022782"/>
    </source>
</evidence>
<evidence type="ECO:0000313" key="8">
    <source>
        <dbReference type="Proteomes" id="UP001443914"/>
    </source>
</evidence>
<evidence type="ECO:0000256" key="5">
    <source>
        <dbReference type="RuleBase" id="RU364012"/>
    </source>
</evidence>
<keyword evidence="8" id="KW-1185">Reference proteome</keyword>
<accession>A0AAW1H2F6</accession>
<keyword evidence="2 5" id="KW-0217">Developmental protein</keyword>
<dbReference type="AlphaFoldDB" id="A0AAW1H2F6"/>
<dbReference type="EMBL" id="JBDFQZ010000013">
    <property type="protein sequence ID" value="KAK9670312.1"/>
    <property type="molecule type" value="Genomic_DNA"/>
</dbReference>
<sequence>MGDVEKVVEINLTSVMESTSPLLDKLGTAFAELKAHEVAASNDVKWSDVEDYFHKLESTMKKKLEDLEAKEKDYTERESRNNMLLDEREAAIVAAKEQDLLDRVQELKDTAVAAISEARASYAPEASEADSAIGIKVNGSVNENTELNDPEGESPCTIEENAEGVAFEVNPRATLIHFFEQMDSKGILNFVTENLKNPPSICKETSVALGTAAKPSCLVLDALEGFFPSAEVTQEEENNDDALHGMRRARLILMEALSAFLSKADTALDTFLSPNIKWQAKCVANDWKPKLDGETIDATNEISLVAEAFLQPLESPLISGHRQATELCHSLELAHKIPGLVETLLANGRPIDAVHFIHSFQLSETVTSVPILQEYLKVIRRNSQGNGSAALQNDYNARELEALKTVIGSLQRVSQLDKSFKDDKKKRLETGKVPQHQQKRSRSDGRFPAKRGRGSGRGFRGGRHGPPQSTGRTSYVGLPQRYPPVVSTPYTYPGTAQSSYGAQASDPGLYYYVQNDQGRNPYSAVPPTYGTYQQPPRQPYK</sequence>
<comment type="similarity">
    <text evidence="1 5">Belongs to the Frigida family.</text>
</comment>
<proteinExistence type="inferred from homology"/>
<dbReference type="GO" id="GO:0009908">
    <property type="term" value="P:flower development"/>
    <property type="evidence" value="ECO:0007669"/>
    <property type="project" value="UniProtKB-KW"/>
</dbReference>
<dbReference type="PANTHER" id="PTHR31791">
    <property type="entry name" value="FRIGIDA-LIKE PROTEIN 3-RELATED"/>
    <property type="match status" value="1"/>
</dbReference>
<gene>
    <name evidence="7" type="ORF">RND81_13G193300</name>
</gene>
<keyword evidence="4 5" id="KW-0287">Flowering</keyword>
<keyword evidence="3 5" id="KW-0221">Differentiation</keyword>
<dbReference type="Proteomes" id="UP001443914">
    <property type="component" value="Unassembled WGS sequence"/>
</dbReference>
<evidence type="ECO:0000256" key="2">
    <source>
        <dbReference type="ARBA" id="ARBA00022473"/>
    </source>
</evidence>
<evidence type="ECO:0000313" key="7">
    <source>
        <dbReference type="EMBL" id="KAK9670312.1"/>
    </source>
</evidence>
<evidence type="ECO:0000256" key="4">
    <source>
        <dbReference type="ARBA" id="ARBA00023089"/>
    </source>
</evidence>
<dbReference type="GO" id="GO:0030154">
    <property type="term" value="P:cell differentiation"/>
    <property type="evidence" value="ECO:0007669"/>
    <property type="project" value="UniProtKB-KW"/>
</dbReference>
<feature type="region of interest" description="Disordered" evidence="6">
    <location>
        <begin position="512"/>
        <end position="541"/>
    </location>
</feature>
<organism evidence="7 8">
    <name type="scientific">Saponaria officinalis</name>
    <name type="common">Common soapwort</name>
    <name type="synonym">Lychnis saponaria</name>
    <dbReference type="NCBI Taxonomy" id="3572"/>
    <lineage>
        <taxon>Eukaryota</taxon>
        <taxon>Viridiplantae</taxon>
        <taxon>Streptophyta</taxon>
        <taxon>Embryophyta</taxon>
        <taxon>Tracheophyta</taxon>
        <taxon>Spermatophyta</taxon>
        <taxon>Magnoliopsida</taxon>
        <taxon>eudicotyledons</taxon>
        <taxon>Gunneridae</taxon>
        <taxon>Pentapetalae</taxon>
        <taxon>Caryophyllales</taxon>
        <taxon>Caryophyllaceae</taxon>
        <taxon>Caryophylleae</taxon>
        <taxon>Saponaria</taxon>
    </lineage>
</organism>
<feature type="region of interest" description="Disordered" evidence="6">
    <location>
        <begin position="418"/>
        <end position="482"/>
    </location>
</feature>
<evidence type="ECO:0000256" key="1">
    <source>
        <dbReference type="ARBA" id="ARBA00008956"/>
    </source>
</evidence>
<dbReference type="Pfam" id="PF07899">
    <property type="entry name" value="Frigida"/>
    <property type="match status" value="2"/>
</dbReference>
<reference evidence="7" key="1">
    <citation type="submission" date="2024-03" db="EMBL/GenBank/DDBJ databases">
        <title>WGS assembly of Saponaria officinalis var. Norfolk2.</title>
        <authorList>
            <person name="Jenkins J."/>
            <person name="Shu S."/>
            <person name="Grimwood J."/>
            <person name="Barry K."/>
            <person name="Goodstein D."/>
            <person name="Schmutz J."/>
            <person name="Leebens-Mack J."/>
            <person name="Osbourn A."/>
        </authorList>
    </citation>
    <scope>NUCLEOTIDE SEQUENCE [LARGE SCALE GENOMIC DNA]</scope>
    <source>
        <strain evidence="7">JIC</strain>
    </source>
</reference>
<protein>
    <recommendedName>
        <fullName evidence="5">FRIGIDA-like protein</fullName>
    </recommendedName>
</protein>